<keyword evidence="4" id="KW-0479">Metal-binding</keyword>
<dbReference type="SFLD" id="SFLDS00029">
    <property type="entry name" value="Radical_SAM"/>
    <property type="match status" value="1"/>
</dbReference>
<gene>
    <name evidence="8" type="ORF">A3G31_01565</name>
</gene>
<dbReference type="InterPro" id="IPR013785">
    <property type="entry name" value="Aldolase_TIM"/>
</dbReference>
<evidence type="ECO:0000313" key="9">
    <source>
        <dbReference type="Proteomes" id="UP000178082"/>
    </source>
</evidence>
<evidence type="ECO:0000259" key="7">
    <source>
        <dbReference type="PROSITE" id="PS51918"/>
    </source>
</evidence>
<dbReference type="InterPro" id="IPR050377">
    <property type="entry name" value="Radical_SAM_PqqE_MftC-like"/>
</dbReference>
<dbReference type="InterPro" id="IPR034391">
    <property type="entry name" value="AdoMet-like_SPASM_containing"/>
</dbReference>
<dbReference type="InterPro" id="IPR058240">
    <property type="entry name" value="rSAM_sf"/>
</dbReference>
<comment type="cofactor">
    <cofactor evidence="1">
        <name>[4Fe-4S] cluster</name>
        <dbReference type="ChEBI" id="CHEBI:49883"/>
    </cofactor>
</comment>
<accession>A0A1F7SQI9</accession>
<dbReference type="InterPro" id="IPR023885">
    <property type="entry name" value="4Fe4S-binding_SPASM_dom"/>
</dbReference>
<organism evidence="8 9">
    <name type="scientific">Candidatus Schekmanbacteria bacterium RIFCSPLOWO2_12_FULL_38_15</name>
    <dbReference type="NCBI Taxonomy" id="1817883"/>
    <lineage>
        <taxon>Bacteria</taxon>
        <taxon>Candidatus Schekmaniibacteriota</taxon>
    </lineage>
</organism>
<evidence type="ECO:0000313" key="8">
    <source>
        <dbReference type="EMBL" id="OGL55477.1"/>
    </source>
</evidence>
<dbReference type="CDD" id="cd01335">
    <property type="entry name" value="Radical_SAM"/>
    <property type="match status" value="1"/>
</dbReference>
<dbReference type="GO" id="GO:0046872">
    <property type="term" value="F:metal ion binding"/>
    <property type="evidence" value="ECO:0007669"/>
    <property type="project" value="UniProtKB-KW"/>
</dbReference>
<dbReference type="AlphaFoldDB" id="A0A1F7SQI9"/>
<dbReference type="SFLD" id="SFLDG01067">
    <property type="entry name" value="SPASM/twitch_domain_containing"/>
    <property type="match status" value="1"/>
</dbReference>
<protein>
    <recommendedName>
        <fullName evidence="7">Radical SAM core domain-containing protein</fullName>
    </recommendedName>
</protein>
<dbReference type="PANTHER" id="PTHR11228">
    <property type="entry name" value="RADICAL SAM DOMAIN PROTEIN"/>
    <property type="match status" value="1"/>
</dbReference>
<comment type="caution">
    <text evidence="8">The sequence shown here is derived from an EMBL/GenBank/DDBJ whole genome shotgun (WGS) entry which is preliminary data.</text>
</comment>
<dbReference type="STRING" id="1817883.A3G31_01565"/>
<dbReference type="InterPro" id="IPR007197">
    <property type="entry name" value="rSAM"/>
</dbReference>
<reference evidence="8 9" key="1">
    <citation type="journal article" date="2016" name="Nat. Commun.">
        <title>Thousands of microbial genomes shed light on interconnected biogeochemical processes in an aquifer system.</title>
        <authorList>
            <person name="Anantharaman K."/>
            <person name="Brown C.T."/>
            <person name="Hug L.A."/>
            <person name="Sharon I."/>
            <person name="Castelle C.J."/>
            <person name="Probst A.J."/>
            <person name="Thomas B.C."/>
            <person name="Singh A."/>
            <person name="Wilkins M.J."/>
            <person name="Karaoz U."/>
            <person name="Brodie E.L."/>
            <person name="Williams K.H."/>
            <person name="Hubbard S.S."/>
            <person name="Banfield J.F."/>
        </authorList>
    </citation>
    <scope>NUCLEOTIDE SEQUENCE [LARGE SCALE GENOMIC DNA]</scope>
</reference>
<dbReference type="Proteomes" id="UP000178082">
    <property type="component" value="Unassembled WGS sequence"/>
</dbReference>
<dbReference type="PROSITE" id="PS51918">
    <property type="entry name" value="RADICAL_SAM"/>
    <property type="match status" value="1"/>
</dbReference>
<dbReference type="EMBL" id="MGDI01000001">
    <property type="protein sequence ID" value="OGL55477.1"/>
    <property type="molecule type" value="Genomic_DNA"/>
</dbReference>
<dbReference type="Pfam" id="PF13186">
    <property type="entry name" value="SPASM"/>
    <property type="match status" value="1"/>
</dbReference>
<dbReference type="Gene3D" id="3.20.20.70">
    <property type="entry name" value="Aldolase class I"/>
    <property type="match status" value="1"/>
</dbReference>
<dbReference type="GO" id="GO:0003824">
    <property type="term" value="F:catalytic activity"/>
    <property type="evidence" value="ECO:0007669"/>
    <property type="project" value="InterPro"/>
</dbReference>
<proteinExistence type="predicted"/>
<evidence type="ECO:0000256" key="6">
    <source>
        <dbReference type="ARBA" id="ARBA00023014"/>
    </source>
</evidence>
<evidence type="ECO:0000256" key="2">
    <source>
        <dbReference type="ARBA" id="ARBA00022485"/>
    </source>
</evidence>
<name>A0A1F7SQI9_9BACT</name>
<keyword evidence="3" id="KW-0949">S-adenosyl-L-methionine</keyword>
<dbReference type="SUPFAM" id="SSF102114">
    <property type="entry name" value="Radical SAM enzymes"/>
    <property type="match status" value="1"/>
</dbReference>
<dbReference type="Pfam" id="PF04055">
    <property type="entry name" value="Radical_SAM"/>
    <property type="match status" value="1"/>
</dbReference>
<evidence type="ECO:0000256" key="5">
    <source>
        <dbReference type="ARBA" id="ARBA00023004"/>
    </source>
</evidence>
<keyword evidence="5" id="KW-0408">Iron</keyword>
<evidence type="ECO:0000256" key="1">
    <source>
        <dbReference type="ARBA" id="ARBA00001966"/>
    </source>
</evidence>
<dbReference type="GO" id="GO:0051536">
    <property type="term" value="F:iron-sulfur cluster binding"/>
    <property type="evidence" value="ECO:0007669"/>
    <property type="project" value="UniProtKB-KW"/>
</dbReference>
<dbReference type="PANTHER" id="PTHR11228:SF7">
    <property type="entry name" value="PQQA PEPTIDE CYCLASE"/>
    <property type="match status" value="1"/>
</dbReference>
<sequence length="374" mass="42672">MLNNIFENSAKKIALIATKSKFIRNVIEKRQISMEFPASLFIEPTNLCNLKCSMCPQSSVGFERGHGLSQPLQNSNSVGAATVRAHPDESDIGLTPAVEKGYMDFELYKNIIDESLKFGKRTTIFFHKDGEPLLHPRLPEMIEYAVNKKAAYQTHLSTNAILLEGKMMEDILKSGIDSIIINVDAATEETYRKIKRVPGFDKVEENIKNFIETKKKLNLAKPLIRVKLIPLEENLGEVEAFKKRWNRLADEVVISREFSWPGFIRKENNKPGYTSDKRYPCISLWLALAINWDGTVSVCCIDFYHRGILGNLRKSSINKIWKGEKLQEIRVAHLEGKFNSVQVCSDCRGLWLRDTLGRGSEKWLRKKMESSGFL</sequence>
<feature type="domain" description="Radical SAM core" evidence="7">
    <location>
        <begin position="34"/>
        <end position="295"/>
    </location>
</feature>
<evidence type="ECO:0000256" key="4">
    <source>
        <dbReference type="ARBA" id="ARBA00022723"/>
    </source>
</evidence>
<keyword evidence="6" id="KW-0411">Iron-sulfur</keyword>
<keyword evidence="2" id="KW-0004">4Fe-4S</keyword>
<evidence type="ECO:0000256" key="3">
    <source>
        <dbReference type="ARBA" id="ARBA00022691"/>
    </source>
</evidence>
<dbReference type="SFLD" id="SFLDG01387">
    <property type="entry name" value="BtrN-like_SPASM_domain_contain"/>
    <property type="match status" value="1"/>
</dbReference>